<reference evidence="2 3" key="1">
    <citation type="submission" date="2008-07" db="EMBL/GenBank/DDBJ databases">
        <authorList>
            <person name="El-Sayed N."/>
            <person name="Caler E."/>
            <person name="Inman J."/>
            <person name="Amedeo P."/>
            <person name="Hass B."/>
            <person name="Wortman J."/>
        </authorList>
    </citation>
    <scope>NUCLEOTIDE SEQUENCE [LARGE SCALE GENOMIC DNA]</scope>
    <source>
        <strain evidence="3">ATCC 50983 / TXsc</strain>
    </source>
</reference>
<evidence type="ECO:0000256" key="1">
    <source>
        <dbReference type="SAM" id="SignalP"/>
    </source>
</evidence>
<name>C5LLP9_PERM5</name>
<gene>
    <name evidence="2" type="ORF">Pmar_PMAR006593</name>
</gene>
<dbReference type="GeneID" id="9055263"/>
<protein>
    <recommendedName>
        <fullName evidence="4">Galactose mutarotase N-terminal barrel domain-containing protein</fullName>
    </recommendedName>
</protein>
<dbReference type="EMBL" id="GG683299">
    <property type="protein sequence ID" value="EER02271.1"/>
    <property type="molecule type" value="Genomic_DNA"/>
</dbReference>
<evidence type="ECO:0000313" key="3">
    <source>
        <dbReference type="Proteomes" id="UP000007800"/>
    </source>
</evidence>
<dbReference type="RefSeq" id="XP_002769553.1">
    <property type="nucleotide sequence ID" value="XM_002769507.1"/>
</dbReference>
<dbReference type="OMA" id="IRVISEH"/>
<accession>C5LLP9</accession>
<feature type="chain" id="PRO_5002955147" description="Galactose mutarotase N-terminal barrel domain-containing protein" evidence="1">
    <location>
        <begin position="20"/>
        <end position="271"/>
    </location>
</feature>
<proteinExistence type="predicted"/>
<feature type="signal peptide" evidence="1">
    <location>
        <begin position="1"/>
        <end position="19"/>
    </location>
</feature>
<sequence>MIINILLVIAGTMAGLTEANYKYYCNFADDLSAKCLGKYDKYSIRVISEHKAIESRRRSRDLVEYVTEVCPVGKAVEGGAQGSLQMSNEEQCDIPVLRGATIKYDKTPGSKLLGRSTTYNVFYPDDQGLARSGPDLAMSYRFDILKPIPMAGLDLSHSSPGTSIFATFTSHKPQRWKVELISHPVLRVEAKFYLEEPHSRFTELKLIAVDNGIMKLTYTGLNNTSAPVQAFFFRLPSKEPLYGPGPYYGVMITYKTDPIMLFDKRMPVNGR</sequence>
<keyword evidence="3" id="KW-1185">Reference proteome</keyword>
<keyword evidence="1" id="KW-0732">Signal</keyword>
<evidence type="ECO:0008006" key="4">
    <source>
        <dbReference type="Google" id="ProtNLM"/>
    </source>
</evidence>
<dbReference type="OrthoDB" id="10364800at2759"/>
<dbReference type="InParanoid" id="C5LLP9"/>
<dbReference type="AlphaFoldDB" id="C5LLP9"/>
<organism evidence="3">
    <name type="scientific">Perkinsus marinus (strain ATCC 50983 / TXsc)</name>
    <dbReference type="NCBI Taxonomy" id="423536"/>
    <lineage>
        <taxon>Eukaryota</taxon>
        <taxon>Sar</taxon>
        <taxon>Alveolata</taxon>
        <taxon>Perkinsozoa</taxon>
        <taxon>Perkinsea</taxon>
        <taxon>Perkinsida</taxon>
        <taxon>Perkinsidae</taxon>
        <taxon>Perkinsus</taxon>
    </lineage>
</organism>
<dbReference type="Proteomes" id="UP000007800">
    <property type="component" value="Unassembled WGS sequence"/>
</dbReference>
<evidence type="ECO:0000313" key="2">
    <source>
        <dbReference type="EMBL" id="EER02271.1"/>
    </source>
</evidence>